<accession>A0A3M7KXZ0</accession>
<name>A0A3M7KXZ0_AUXPR</name>
<feature type="transmembrane region" description="Helical" evidence="9">
    <location>
        <begin position="89"/>
        <end position="106"/>
    </location>
</feature>
<evidence type="ECO:0000256" key="2">
    <source>
        <dbReference type="ARBA" id="ARBA00006048"/>
    </source>
</evidence>
<evidence type="ECO:0000313" key="11">
    <source>
        <dbReference type="EMBL" id="RMZ55187.1"/>
    </source>
</evidence>
<evidence type="ECO:0000256" key="6">
    <source>
        <dbReference type="ARBA" id="ARBA00030011"/>
    </source>
</evidence>
<dbReference type="FunFam" id="3.40.630.30:FF:000105">
    <property type="entry name" value="Glucosamine 6-phosphate N-acetyltransferase"/>
    <property type="match status" value="1"/>
</dbReference>
<evidence type="ECO:0000256" key="9">
    <source>
        <dbReference type="SAM" id="Phobius"/>
    </source>
</evidence>
<evidence type="ECO:0000259" key="10">
    <source>
        <dbReference type="PROSITE" id="PS51186"/>
    </source>
</evidence>
<proteinExistence type="inferred from homology"/>
<keyword evidence="9" id="KW-1133">Transmembrane helix</keyword>
<evidence type="ECO:0000256" key="4">
    <source>
        <dbReference type="ARBA" id="ARBA00022679"/>
    </source>
</evidence>
<dbReference type="EMBL" id="QOKY01000169">
    <property type="protein sequence ID" value="RMZ55187.1"/>
    <property type="molecule type" value="Genomic_DNA"/>
</dbReference>
<evidence type="ECO:0000313" key="12">
    <source>
        <dbReference type="Proteomes" id="UP000279271"/>
    </source>
</evidence>
<dbReference type="InterPro" id="IPR003832">
    <property type="entry name" value="DUF212"/>
</dbReference>
<dbReference type="CDD" id="cd04301">
    <property type="entry name" value="NAT_SF"/>
    <property type="match status" value="1"/>
</dbReference>
<gene>
    <name evidence="11" type="ORF">APUTEX25_005465</name>
</gene>
<dbReference type="InterPro" id="IPR000182">
    <property type="entry name" value="GNAT_dom"/>
</dbReference>
<dbReference type="PANTHER" id="PTHR31446">
    <property type="entry name" value="ACID PHOSPHATASE/VANADIUM-DEPENDENT HALOPEROXIDASE-RELATED PROTEIN"/>
    <property type="match status" value="1"/>
</dbReference>
<evidence type="ECO:0000256" key="5">
    <source>
        <dbReference type="ARBA" id="ARBA00023315"/>
    </source>
</evidence>
<evidence type="ECO:0000256" key="7">
    <source>
        <dbReference type="ARBA" id="ARBA00030832"/>
    </source>
</evidence>
<organism evidence="11 12">
    <name type="scientific">Auxenochlorella protothecoides</name>
    <name type="common">Green microalga</name>
    <name type="synonym">Chlorella protothecoides</name>
    <dbReference type="NCBI Taxonomy" id="3075"/>
    <lineage>
        <taxon>Eukaryota</taxon>
        <taxon>Viridiplantae</taxon>
        <taxon>Chlorophyta</taxon>
        <taxon>core chlorophytes</taxon>
        <taxon>Trebouxiophyceae</taxon>
        <taxon>Chlorellales</taxon>
        <taxon>Chlorellaceae</taxon>
        <taxon>Auxenochlorella</taxon>
    </lineage>
</organism>
<comment type="similarity">
    <text evidence="2">Belongs to the acetyltransferase family. GNA1 subfamily.</text>
</comment>
<feature type="domain" description="N-acetyltransferase" evidence="10">
    <location>
        <begin position="160"/>
        <end position="302"/>
    </location>
</feature>
<dbReference type="Gene3D" id="3.40.630.30">
    <property type="match status" value="1"/>
</dbReference>
<dbReference type="AlphaFoldDB" id="A0A3M7KXZ0"/>
<keyword evidence="5" id="KW-0012">Acyltransferase</keyword>
<dbReference type="EC" id="2.3.1.4" evidence="3"/>
<dbReference type="SUPFAM" id="SSF55729">
    <property type="entry name" value="Acyl-CoA N-acyltransferases (Nat)"/>
    <property type="match status" value="1"/>
</dbReference>
<dbReference type="PROSITE" id="PS51186">
    <property type="entry name" value="GNAT"/>
    <property type="match status" value="1"/>
</dbReference>
<protein>
    <recommendedName>
        <fullName evidence="3">glucosamine-phosphate N-acetyltransferase</fullName>
        <ecNumber evidence="3">2.3.1.4</ecNumber>
    </recommendedName>
    <alternativeName>
        <fullName evidence="6">Phosphoglucosamine acetylase</fullName>
    </alternativeName>
    <alternativeName>
        <fullName evidence="7">Phosphoglucosamine transacetylase</fullName>
    </alternativeName>
</protein>
<keyword evidence="4" id="KW-0808">Transferase</keyword>
<dbReference type="InterPro" id="IPR016181">
    <property type="entry name" value="Acyl_CoA_acyltransferase"/>
</dbReference>
<comment type="catalytic activity">
    <reaction evidence="8">
        <text>D-glucosamine 6-phosphate + acetyl-CoA = N-acetyl-D-glucosamine 6-phosphate + CoA + H(+)</text>
        <dbReference type="Rhea" id="RHEA:10292"/>
        <dbReference type="ChEBI" id="CHEBI:15378"/>
        <dbReference type="ChEBI" id="CHEBI:57287"/>
        <dbReference type="ChEBI" id="CHEBI:57288"/>
        <dbReference type="ChEBI" id="CHEBI:57513"/>
        <dbReference type="ChEBI" id="CHEBI:58725"/>
        <dbReference type="EC" id="2.3.1.4"/>
    </reaction>
</comment>
<dbReference type="GO" id="GO:0004343">
    <property type="term" value="F:glucosamine 6-phosphate N-acetyltransferase activity"/>
    <property type="evidence" value="ECO:0007669"/>
    <property type="project" value="UniProtKB-EC"/>
</dbReference>
<evidence type="ECO:0000256" key="8">
    <source>
        <dbReference type="ARBA" id="ARBA00048964"/>
    </source>
</evidence>
<comment type="caution">
    <text evidence="11">The sequence shown here is derived from an EMBL/GenBank/DDBJ whole genome shotgun (WGS) entry which is preliminary data.</text>
</comment>
<dbReference type="Pfam" id="PF02681">
    <property type="entry name" value="DUF212"/>
    <property type="match status" value="1"/>
</dbReference>
<keyword evidence="9" id="KW-0472">Membrane</keyword>
<comment type="pathway">
    <text evidence="1">Nucleotide-sugar biosynthesis; UDP-N-acetyl-alpha-D-glucosamine biosynthesis; N-acetyl-alpha-D-glucosamine 1-phosphate from alpha-D-glucosamine 6-phosphate (route I): step 1/2.</text>
</comment>
<evidence type="ECO:0000256" key="1">
    <source>
        <dbReference type="ARBA" id="ARBA00004832"/>
    </source>
</evidence>
<keyword evidence="9" id="KW-0812">Transmembrane</keyword>
<dbReference type="Pfam" id="PF00583">
    <property type="entry name" value="Acetyltransf_1"/>
    <property type="match status" value="1"/>
</dbReference>
<feature type="transmembrane region" description="Helical" evidence="9">
    <location>
        <begin position="20"/>
        <end position="39"/>
    </location>
</feature>
<dbReference type="Proteomes" id="UP000279271">
    <property type="component" value="Unassembled WGS sequence"/>
</dbReference>
<sequence>MRWLEEAPDAESLVTEHVGLMGVFFNGAFVAAFLGFFFAQAAKMFTHYYSERKWELERLWGSGGMPSSHTSCVMGLTSAVGVLQGTSSSYFAMCVVFSLVVMYDATGVRLHAGKQASVLNMIIMELPPDHPVASNVEQLKDQLGHTPLQVAVGAVVGVAGDFRKGHVEVLAQLSQVGNVDEAAWQERFQVLSSQQDVYKIMVIEDTTTERIVATATLLIELKFLRSSGKCGHIEDVVVDNSCRGYGLGLRLIQRLVDLAEEAGCYKVILDCAESNAAFYAKAGLARKEVQMVSGRAGNALVL</sequence>
<dbReference type="PANTHER" id="PTHR31446:SF29">
    <property type="entry name" value="ACID PHOSPHATASE_VANADIUM-DEPENDENT HALOPEROXIDASE-RELATED PROTEIN"/>
    <property type="match status" value="1"/>
</dbReference>
<reference evidence="12" key="1">
    <citation type="journal article" date="2018" name="Algal Res.">
        <title>Characterization of plant carbon substrate utilization by Auxenochlorella protothecoides.</title>
        <authorList>
            <person name="Vogler B.W."/>
            <person name="Starkenburg S.R."/>
            <person name="Sudasinghe N."/>
            <person name="Schambach J.Y."/>
            <person name="Rollin J.A."/>
            <person name="Pattathil S."/>
            <person name="Barry A.N."/>
        </authorList>
    </citation>
    <scope>NUCLEOTIDE SEQUENCE [LARGE SCALE GENOMIC DNA]</scope>
    <source>
        <strain evidence="12">UTEX 25</strain>
    </source>
</reference>
<evidence type="ECO:0000256" key="3">
    <source>
        <dbReference type="ARBA" id="ARBA00012703"/>
    </source>
</evidence>